<reference evidence="2" key="1">
    <citation type="journal article" date="2019" name="Int. J. Syst. Evol. Microbiol.">
        <title>The Global Catalogue of Microorganisms (GCM) 10K type strain sequencing project: providing services to taxonomists for standard genome sequencing and annotation.</title>
        <authorList>
            <consortium name="The Broad Institute Genomics Platform"/>
            <consortium name="The Broad Institute Genome Sequencing Center for Infectious Disease"/>
            <person name="Wu L."/>
            <person name="Ma J."/>
        </authorList>
    </citation>
    <scope>NUCLEOTIDE SEQUENCE [LARGE SCALE GENOMIC DNA]</scope>
    <source>
        <strain evidence="2">CECT 7131</strain>
    </source>
</reference>
<organism evidence="1 2">
    <name type="scientific">Paeniroseomonas aquatica</name>
    <dbReference type="NCBI Taxonomy" id="373043"/>
    <lineage>
        <taxon>Bacteria</taxon>
        <taxon>Pseudomonadati</taxon>
        <taxon>Pseudomonadota</taxon>
        <taxon>Alphaproteobacteria</taxon>
        <taxon>Acetobacterales</taxon>
        <taxon>Acetobacteraceae</taxon>
        <taxon>Paeniroseomonas</taxon>
    </lineage>
</organism>
<protein>
    <submittedName>
        <fullName evidence="1">Uncharacterized protein</fullName>
    </submittedName>
</protein>
<dbReference type="Proteomes" id="UP001529369">
    <property type="component" value="Unassembled WGS sequence"/>
</dbReference>
<sequence>MDWDLPRLKVASEALQKGVPRRFTVDEFASELIGSVQGPFPQNFILRAETHSLLFPNTRPSRLLLVLGPCGFGVGLSDLRRLNRSGFAGGSNR</sequence>
<dbReference type="RefSeq" id="WP_290315757.1">
    <property type="nucleotide sequence ID" value="NZ_JAUFPN010000058.1"/>
</dbReference>
<dbReference type="EMBL" id="JAUFPN010000058">
    <property type="protein sequence ID" value="MDN3563967.1"/>
    <property type="molecule type" value="Genomic_DNA"/>
</dbReference>
<keyword evidence="2" id="KW-1185">Reference proteome</keyword>
<comment type="caution">
    <text evidence="1">The sequence shown here is derived from an EMBL/GenBank/DDBJ whole genome shotgun (WGS) entry which is preliminary data.</text>
</comment>
<gene>
    <name evidence="1" type="ORF">QWZ14_06200</name>
</gene>
<evidence type="ECO:0000313" key="2">
    <source>
        <dbReference type="Proteomes" id="UP001529369"/>
    </source>
</evidence>
<evidence type="ECO:0000313" key="1">
    <source>
        <dbReference type="EMBL" id="MDN3563967.1"/>
    </source>
</evidence>
<proteinExistence type="predicted"/>
<name>A0ABT8A2K4_9PROT</name>
<accession>A0ABT8A2K4</accession>